<sequence>MIVKIFKNKKIYQYNAKDVFELDNKLKIKDFSKLEKTSEEEKIIINFKNDKENEILRLLVILSPIFITIFDNSTSLEFFKKNLEKSNFEYGLYPNFFENFSKEKYFKFYKSHDKIEDIILKEDESIDFKINYIEDKYLLALVALIEVIFSKYNRKNLIRYFKEIRNDIVINGRRSILANDIYAFYLSKYLVNWALDLMKIARYKDKNKYLYIDEIYKLTNNLKRPIKKSDVSEN</sequence>
<dbReference type="Proteomes" id="UP000595276">
    <property type="component" value="Chromosome"/>
</dbReference>
<dbReference type="GeneID" id="79021537"/>
<organism evidence="1 2">
    <name type="scientific">Anaerococcus vaginalis</name>
    <dbReference type="NCBI Taxonomy" id="33037"/>
    <lineage>
        <taxon>Bacteria</taxon>
        <taxon>Bacillati</taxon>
        <taxon>Bacillota</taxon>
        <taxon>Tissierellia</taxon>
        <taxon>Tissierellales</taxon>
        <taxon>Peptoniphilaceae</taxon>
        <taxon>Anaerococcus</taxon>
    </lineage>
</organism>
<protein>
    <submittedName>
        <fullName evidence="1">Uncharacterized protein</fullName>
    </submittedName>
</protein>
<dbReference type="AlphaFoldDB" id="A0A7T4K5M9"/>
<gene>
    <name evidence="1" type="ORF">I6H45_02260</name>
</gene>
<dbReference type="KEGG" id="avg:I6H45_02260"/>
<evidence type="ECO:0000313" key="1">
    <source>
        <dbReference type="EMBL" id="QQB62318.1"/>
    </source>
</evidence>
<dbReference type="RefSeq" id="WP_004838243.1">
    <property type="nucleotide sequence ID" value="NZ_CP066014.1"/>
</dbReference>
<accession>A0A7T4K5M9</accession>
<dbReference type="EMBL" id="CP066014">
    <property type="protein sequence ID" value="QQB62318.1"/>
    <property type="molecule type" value="Genomic_DNA"/>
</dbReference>
<name>A0A7T4K5M9_9FIRM</name>
<proteinExistence type="predicted"/>
<evidence type="ECO:0000313" key="2">
    <source>
        <dbReference type="Proteomes" id="UP000595276"/>
    </source>
</evidence>
<reference evidence="1 2" key="1">
    <citation type="submission" date="2020-12" db="EMBL/GenBank/DDBJ databases">
        <title>FDA dAtabase for Regulatory Grade micrObial Sequences (FDA-ARGOS): Supporting development and validation of Infectious Disease Dx tests.</title>
        <authorList>
            <person name="Sproer C."/>
            <person name="Gronow S."/>
            <person name="Severitt S."/>
            <person name="Schroder I."/>
            <person name="Tallon L."/>
            <person name="Sadzewicz L."/>
            <person name="Zhao X."/>
            <person name="Boylan J."/>
            <person name="Ott S."/>
            <person name="Bowen H."/>
            <person name="Vavikolanu K."/>
            <person name="Mehta A."/>
            <person name="Aluvathingal J."/>
            <person name="Nadendla S."/>
            <person name="Lowell S."/>
            <person name="Myers T."/>
            <person name="Yan Y."/>
            <person name="Sichtig H."/>
        </authorList>
    </citation>
    <scope>NUCLEOTIDE SEQUENCE [LARGE SCALE GENOMIC DNA]</scope>
    <source>
        <strain evidence="1 2">FDAARGOS_988</strain>
    </source>
</reference>